<evidence type="ECO:0000313" key="5">
    <source>
        <dbReference type="EMBL" id="EFW18089.1"/>
    </source>
</evidence>
<accession>E9D595</accession>
<keyword evidence="6" id="KW-1185">Reference proteome</keyword>
<name>E9D595_COCPS</name>
<dbReference type="Proteomes" id="UP000002497">
    <property type="component" value="Unassembled WGS sequence"/>
</dbReference>
<feature type="compositionally biased region" description="Pro residues" evidence="3">
    <location>
        <begin position="55"/>
        <end position="64"/>
    </location>
</feature>
<dbReference type="InterPro" id="IPR051556">
    <property type="entry name" value="N-term/lysine_N-AcTrnsfr"/>
</dbReference>
<dbReference type="GO" id="GO:0031415">
    <property type="term" value="C:NatA complex"/>
    <property type="evidence" value="ECO:0007669"/>
    <property type="project" value="TreeGrafter"/>
</dbReference>
<dbReference type="SUPFAM" id="SSF55729">
    <property type="entry name" value="Acyl-CoA N-acyltransferases (Nat)"/>
    <property type="match status" value="1"/>
</dbReference>
<dbReference type="eggNOG" id="KOG3138">
    <property type="taxonomic scope" value="Eukaryota"/>
</dbReference>
<sequence>MAPHFFASAGSPSPLPLPSTMPSRNNNSHSNTLSAYFSPLRPPPIPSPQQQQQQPPLPPPPRPSTTPKSVSSMRPSPALQLTPYPGVPQSCPTPHPQVTIDPVKTAHIPSLMRITGLLLPIRYPTSFYSATITDPLVASVSRVAVHHDHPVTGLDLGRNAFAGDAPVPSHAEKVIGGIRCLLEPLGRDTVDGRPATNLYIQTLHLLSPYRGKGVAASLLYSLVYNDSLDVGRPPLSTTSSLPVSALVRHYNIRTVTAHVHETNEEALRWYLARGFKVQGSIVEGYYRRLKPGGARIVKLELNWDGKEESLQNSPSSDVQRSIGGSSNMELEDDDDEWEKVNPSEFSTLERLEDYQQVERDCDVEESPSKRIKNA</sequence>
<feature type="region of interest" description="Disordered" evidence="3">
    <location>
        <begin position="1"/>
        <end position="98"/>
    </location>
</feature>
<organism evidence="6">
    <name type="scientific">Coccidioides posadasii (strain RMSCC 757 / Silveira)</name>
    <name type="common">Valley fever fungus</name>
    <dbReference type="NCBI Taxonomy" id="443226"/>
    <lineage>
        <taxon>Eukaryota</taxon>
        <taxon>Fungi</taxon>
        <taxon>Dikarya</taxon>
        <taxon>Ascomycota</taxon>
        <taxon>Pezizomycotina</taxon>
        <taxon>Eurotiomycetes</taxon>
        <taxon>Eurotiomycetidae</taxon>
        <taxon>Onygenales</taxon>
        <taxon>Onygenaceae</taxon>
        <taxon>Coccidioides</taxon>
    </lineage>
</organism>
<keyword evidence="1 5" id="KW-0808">Transferase</keyword>
<feature type="domain" description="N-acetyltransferase" evidence="4">
    <location>
        <begin position="98"/>
        <end position="302"/>
    </location>
</feature>
<dbReference type="VEuPathDB" id="FungiDB:D8B26_005649"/>
<evidence type="ECO:0000256" key="2">
    <source>
        <dbReference type="ARBA" id="ARBA00023315"/>
    </source>
</evidence>
<dbReference type="Gene3D" id="3.40.630.30">
    <property type="match status" value="1"/>
</dbReference>
<dbReference type="STRING" id="443226.E9D595"/>
<evidence type="ECO:0000256" key="3">
    <source>
        <dbReference type="SAM" id="MobiDB-lite"/>
    </source>
</evidence>
<dbReference type="GO" id="GO:0007064">
    <property type="term" value="P:mitotic sister chromatid cohesion"/>
    <property type="evidence" value="ECO:0007669"/>
    <property type="project" value="TreeGrafter"/>
</dbReference>
<gene>
    <name evidence="5" type="ORF">CPSG_04775</name>
</gene>
<dbReference type="InterPro" id="IPR016181">
    <property type="entry name" value="Acyl_CoA_acyltransferase"/>
</dbReference>
<reference evidence="6" key="1">
    <citation type="journal article" date="2010" name="Genome Res.">
        <title>Population genomic sequencing of Coccidioides fungi reveals recent hybridization and transposon control.</title>
        <authorList>
            <person name="Neafsey D.E."/>
            <person name="Barker B.M."/>
            <person name="Sharpton T.J."/>
            <person name="Stajich J.E."/>
            <person name="Park D.J."/>
            <person name="Whiston E."/>
            <person name="Hung C.-Y."/>
            <person name="McMahan C."/>
            <person name="White J."/>
            <person name="Sykes S."/>
            <person name="Heiman D."/>
            <person name="Young S."/>
            <person name="Zeng Q."/>
            <person name="Abouelleil A."/>
            <person name="Aftuck L."/>
            <person name="Bessette D."/>
            <person name="Brown A."/>
            <person name="FitzGerald M."/>
            <person name="Lui A."/>
            <person name="Macdonald J.P."/>
            <person name="Priest M."/>
            <person name="Orbach M.J."/>
            <person name="Galgiani J.N."/>
            <person name="Kirkland T.N."/>
            <person name="Cole G.T."/>
            <person name="Birren B.W."/>
            <person name="Henn M.R."/>
            <person name="Taylor J.W."/>
            <person name="Rounsley S.D."/>
        </authorList>
    </citation>
    <scope>NUCLEOTIDE SEQUENCE [LARGE SCALE GENOMIC DNA]</scope>
    <source>
        <strain evidence="6">RMSCC 757 / Silveira</strain>
    </source>
</reference>
<dbReference type="VEuPathDB" id="FungiDB:CPSG_04775"/>
<keyword evidence="2" id="KW-0012">Acyltransferase</keyword>
<evidence type="ECO:0000259" key="4">
    <source>
        <dbReference type="PROSITE" id="PS51186"/>
    </source>
</evidence>
<dbReference type="GO" id="GO:0016747">
    <property type="term" value="F:acyltransferase activity, transferring groups other than amino-acyl groups"/>
    <property type="evidence" value="ECO:0007669"/>
    <property type="project" value="InterPro"/>
</dbReference>
<dbReference type="EMBL" id="GL636492">
    <property type="protein sequence ID" value="EFW18089.1"/>
    <property type="molecule type" value="Genomic_DNA"/>
</dbReference>
<dbReference type="HOGENOM" id="CLU_050063_0_0_1"/>
<dbReference type="PANTHER" id="PTHR42919">
    <property type="entry name" value="N-ALPHA-ACETYLTRANSFERASE"/>
    <property type="match status" value="1"/>
</dbReference>
<feature type="compositionally biased region" description="Polar residues" evidence="3">
    <location>
        <begin position="310"/>
        <end position="328"/>
    </location>
</feature>
<reference evidence="6" key="2">
    <citation type="submission" date="2010-03" db="EMBL/GenBank/DDBJ databases">
        <title>The genome sequence of Coccidioides posadasii strain Silveira.</title>
        <authorList>
            <consortium name="The Broad Institute Genome Sequencing Center for Infectious Disease"/>
            <person name="Neafsey D."/>
            <person name="Orbach M."/>
            <person name="Henn M.R."/>
            <person name="Cole G.T."/>
            <person name="Galgiani J."/>
            <person name="Gardner M.J."/>
            <person name="Kirkland T.N."/>
            <person name="Taylor J.W."/>
            <person name="Young S.K."/>
            <person name="Zeng Q."/>
            <person name="Koehrsen M."/>
            <person name="Alvarado L."/>
            <person name="Berlin A."/>
            <person name="Borenstein D."/>
            <person name="Chapman S.B."/>
            <person name="Chen Z."/>
            <person name="Engels R."/>
            <person name="Freedman E."/>
            <person name="Gellesch M."/>
            <person name="Goldberg J."/>
            <person name="Griggs A."/>
            <person name="Gujja S."/>
            <person name="Heilman E."/>
            <person name="Heiman D."/>
            <person name="Howarth C."/>
            <person name="Jen D."/>
            <person name="Larson L."/>
            <person name="Mehta T."/>
            <person name="Neiman D."/>
            <person name="Park D."/>
            <person name="Pearson M."/>
            <person name="Richards J."/>
            <person name="Roberts A."/>
            <person name="Saif S."/>
            <person name="Shea T."/>
            <person name="Shenoy N."/>
            <person name="Sisk P."/>
            <person name="Stolte C."/>
            <person name="Sykes S."/>
            <person name="Walk T."/>
            <person name="White J."/>
            <person name="Yandava C."/>
            <person name="Haas B."/>
            <person name="Nusbaum C."/>
            <person name="Birren B."/>
        </authorList>
    </citation>
    <scope>NUCLEOTIDE SEQUENCE [LARGE SCALE GENOMIC DNA]</scope>
    <source>
        <strain evidence="6">RMSCC 757 / Silveira</strain>
    </source>
</reference>
<dbReference type="PANTHER" id="PTHR42919:SF8">
    <property type="entry name" value="N-ALPHA-ACETYLTRANSFERASE 50"/>
    <property type="match status" value="1"/>
</dbReference>
<evidence type="ECO:0000256" key="1">
    <source>
        <dbReference type="ARBA" id="ARBA00022679"/>
    </source>
</evidence>
<dbReference type="OrthoDB" id="47374at2759"/>
<dbReference type="InterPro" id="IPR000182">
    <property type="entry name" value="GNAT_dom"/>
</dbReference>
<feature type="compositionally biased region" description="Polar residues" evidence="3">
    <location>
        <begin position="24"/>
        <end position="35"/>
    </location>
</feature>
<feature type="region of interest" description="Disordered" evidence="3">
    <location>
        <begin position="307"/>
        <end position="343"/>
    </location>
</feature>
<proteinExistence type="predicted"/>
<protein>
    <submittedName>
        <fullName evidence="5">GNAT family acetyltransferase</fullName>
    </submittedName>
</protein>
<dbReference type="PROSITE" id="PS51186">
    <property type="entry name" value="GNAT"/>
    <property type="match status" value="1"/>
</dbReference>
<dbReference type="AlphaFoldDB" id="E9D595"/>
<dbReference type="OMA" id="HGIAMHL"/>
<evidence type="ECO:0000313" key="6">
    <source>
        <dbReference type="Proteomes" id="UP000002497"/>
    </source>
</evidence>